<name>A0A1D1YW29_9ARAE</name>
<dbReference type="PANTHER" id="PTHR34555">
    <property type="entry name" value="INTEGRAL MEMBRANE HEMOLYSIN-III-LIKE PROTEIN"/>
    <property type="match status" value="1"/>
</dbReference>
<dbReference type="PANTHER" id="PTHR34555:SF1">
    <property type="entry name" value="INTEGRAL MEMBRANE HEMOLYSIN-III-LIKE PROTEIN"/>
    <property type="match status" value="1"/>
</dbReference>
<sequence>MENRLTSGGAIMQSGQKQASVKRVPLSDLSNATRNAIANSQGSSLPKGPISDFLKISGTKRHPSDGPPSPHRPSTFKNGTNVHLVYVRRKLEEPGKVSTRDGMEMATSTKSGKFNNSERKELSCRQEQTQQSRVSCSPAFSTPEAASVTASSQATSVPALRMPTTGCLPIQTNCTVISSGFPSQDNSPSSCNVHWKERFLRLQMFLTSCNQSNQEEYIEMLRSLSAVGRSKHAVELEKRAIRLLLEEGKELRRMKLLNVLGKASPNHV</sequence>
<organism evidence="2">
    <name type="scientific">Anthurium amnicola</name>
    <dbReference type="NCBI Taxonomy" id="1678845"/>
    <lineage>
        <taxon>Eukaryota</taxon>
        <taxon>Viridiplantae</taxon>
        <taxon>Streptophyta</taxon>
        <taxon>Embryophyta</taxon>
        <taxon>Tracheophyta</taxon>
        <taxon>Spermatophyta</taxon>
        <taxon>Magnoliopsida</taxon>
        <taxon>Liliopsida</taxon>
        <taxon>Araceae</taxon>
        <taxon>Pothoideae</taxon>
        <taxon>Potheae</taxon>
        <taxon>Anthurium</taxon>
    </lineage>
</organism>
<proteinExistence type="predicted"/>
<feature type="compositionally biased region" description="Polar residues" evidence="1">
    <location>
        <begin position="28"/>
        <end position="44"/>
    </location>
</feature>
<feature type="compositionally biased region" description="Polar residues" evidence="1">
    <location>
        <begin position="106"/>
        <end position="115"/>
    </location>
</feature>
<evidence type="ECO:0000256" key="1">
    <source>
        <dbReference type="SAM" id="MobiDB-lite"/>
    </source>
</evidence>
<accession>A0A1D1YW29</accession>
<protein>
    <submittedName>
        <fullName evidence="2">ABC transporter-like protein ECU11_1340</fullName>
    </submittedName>
</protein>
<dbReference type="AlphaFoldDB" id="A0A1D1YW29"/>
<dbReference type="EMBL" id="GDJX01009104">
    <property type="protein sequence ID" value="JAT58832.1"/>
    <property type="molecule type" value="Transcribed_RNA"/>
</dbReference>
<feature type="region of interest" description="Disordered" evidence="1">
    <location>
        <begin position="96"/>
        <end position="120"/>
    </location>
</feature>
<feature type="region of interest" description="Disordered" evidence="1">
    <location>
        <begin position="1"/>
        <end position="80"/>
    </location>
</feature>
<evidence type="ECO:0000313" key="2">
    <source>
        <dbReference type="EMBL" id="JAT58832.1"/>
    </source>
</evidence>
<reference evidence="2" key="1">
    <citation type="submission" date="2015-07" db="EMBL/GenBank/DDBJ databases">
        <title>Transcriptome Assembly of Anthurium amnicola.</title>
        <authorList>
            <person name="Suzuki J."/>
        </authorList>
    </citation>
    <scope>NUCLEOTIDE SEQUENCE</scope>
</reference>
<gene>
    <name evidence="2" type="primary">ECU11_1340</name>
    <name evidence="2" type="ORF">g.30004</name>
</gene>